<gene>
    <name evidence="2" type="ORF">SAMN02910429_01199</name>
</gene>
<evidence type="ECO:0008006" key="4">
    <source>
        <dbReference type="Google" id="ProtNLM"/>
    </source>
</evidence>
<keyword evidence="1" id="KW-0472">Membrane</keyword>
<organism evidence="2 3">
    <name type="scientific">Lachnobacterium bovis</name>
    <dbReference type="NCBI Taxonomy" id="140626"/>
    <lineage>
        <taxon>Bacteria</taxon>
        <taxon>Bacillati</taxon>
        <taxon>Bacillota</taxon>
        <taxon>Clostridia</taxon>
        <taxon>Lachnospirales</taxon>
        <taxon>Lachnospiraceae</taxon>
        <taxon>Lachnobacterium</taxon>
    </lineage>
</organism>
<dbReference type="RefSeq" id="WP_074730582.1">
    <property type="nucleotide sequence ID" value="NZ_FOGW01000011.1"/>
</dbReference>
<proteinExistence type="predicted"/>
<keyword evidence="1" id="KW-1133">Transmembrane helix</keyword>
<keyword evidence="1" id="KW-0812">Transmembrane</keyword>
<feature type="transmembrane region" description="Helical" evidence="1">
    <location>
        <begin position="20"/>
        <end position="38"/>
    </location>
</feature>
<feature type="transmembrane region" description="Helical" evidence="1">
    <location>
        <begin position="123"/>
        <end position="147"/>
    </location>
</feature>
<dbReference type="Proteomes" id="UP000182471">
    <property type="component" value="Unassembled WGS sequence"/>
</dbReference>
<keyword evidence="3" id="KW-1185">Reference proteome</keyword>
<reference evidence="3" key="1">
    <citation type="submission" date="2016-10" db="EMBL/GenBank/DDBJ databases">
        <authorList>
            <person name="Varghese N."/>
            <person name="Submissions S."/>
        </authorList>
    </citation>
    <scope>NUCLEOTIDE SEQUENCE [LARGE SCALE GENOMIC DNA]</scope>
    <source>
        <strain evidence="3">S1b</strain>
    </source>
</reference>
<evidence type="ECO:0000313" key="3">
    <source>
        <dbReference type="Proteomes" id="UP000182471"/>
    </source>
</evidence>
<protein>
    <recommendedName>
        <fullName evidence="4">ABC-2 family transporter protein</fullName>
    </recommendedName>
</protein>
<dbReference type="AlphaFoldDB" id="A0A1H9SCR5"/>
<sequence>MKLYKLLKYDIKIGILKRWYLYFLVFVGAVLGGLGYYYNLVQRGLANTKGLTVINIFMYLFAGKEQFNPEVNSAFVFPIEWLLLFVFEVFIVMDYAKSNLLGHGVQVILRMHERNLWWCSKCVWVIVSTVLYFAIIYCAILLDCLLLKIPISINFSNTVNEKLIDLSFISISQIDIILFIIVAPFFTALAANFLQLILTLFMKETHAFLVIVTWLFASTYYKNILLIGNYAMIKRNKLCIEGGIDSQWAIIIDLFIVVLCIILGMFTLRKYDIIKK</sequence>
<accession>A0A1H9SCR5</accession>
<feature type="transmembrane region" description="Helical" evidence="1">
    <location>
        <begin position="248"/>
        <end position="268"/>
    </location>
</feature>
<evidence type="ECO:0000256" key="1">
    <source>
        <dbReference type="SAM" id="Phobius"/>
    </source>
</evidence>
<dbReference type="EMBL" id="FOGW01000011">
    <property type="protein sequence ID" value="SER82767.1"/>
    <property type="molecule type" value="Genomic_DNA"/>
</dbReference>
<feature type="transmembrane region" description="Helical" evidence="1">
    <location>
        <begin position="207"/>
        <end position="227"/>
    </location>
</feature>
<feature type="transmembrane region" description="Helical" evidence="1">
    <location>
        <begin position="176"/>
        <end position="201"/>
    </location>
</feature>
<evidence type="ECO:0000313" key="2">
    <source>
        <dbReference type="EMBL" id="SER82767.1"/>
    </source>
</evidence>
<feature type="transmembrane region" description="Helical" evidence="1">
    <location>
        <begin position="74"/>
        <end position="93"/>
    </location>
</feature>
<name>A0A1H9SCR5_9FIRM</name>